<dbReference type="InterPro" id="IPR003661">
    <property type="entry name" value="HisK_dim/P_dom"/>
</dbReference>
<dbReference type="PROSITE" id="PS50112">
    <property type="entry name" value="PAS"/>
    <property type="match status" value="4"/>
</dbReference>
<dbReference type="RefSeq" id="WP_118970247.1">
    <property type="nucleotide sequence ID" value="NZ_QHCT01000007.1"/>
</dbReference>
<feature type="domain" description="PAS" evidence="8">
    <location>
        <begin position="276"/>
        <end position="344"/>
    </location>
</feature>
<feature type="domain" description="PAS" evidence="8">
    <location>
        <begin position="10"/>
        <end position="52"/>
    </location>
</feature>
<dbReference type="InterPro" id="IPR036890">
    <property type="entry name" value="HATPase_C_sf"/>
</dbReference>
<sequence>METLDSHLLNSEFFRQIFETSRDGIAIANLDGVFLEANPAFLSLTGYSLEELRSITLWSLTPDHWIANEKRIFEEYLLPTGYSQEIEKEYIRKDGSIVPICVKAHVIQDDSKNPIAIWGIVRDISEQKRNENVQQKLYQEAKEGWDALKSIFLLNPLPMALTEIQTGKILEANQKFAEQIESTIEGIIGKTTLELGLWFSEEARTTILLNMKRDGFVDGIEMPFRTVTGKEFWGLFSAKAIEYKGETALLSITVPMTDRIKEEKEKQKLLDEVREKEEILNQIFLLNPSSITLSKLNGSYLFVNDLFLEYLGKKREEVIGHNPIELGVYYDSSDRERIRMALEKDGVVRNLEVKMQTPDGNLKTILFSARILESFGEKKILAIGHDISEIKAYAKDLESLAEELERRKRTFQKLFQLIPSSLVLTDWENRRIIDINERFLEMVKLDRSDVVGKTTPEIKVWDNAANFRNEVYEALSEHGEVKNLESTFTASDGTEIPILYSARITDLDGKKHVISLSTDITEKKKADEERKALDEELMLSKDLFEKLFQLNPAAVSLSELETGIYRQINQSYCDLIGYTREQILGKSSLDLGIWRTSFDRAALIKQLQEKGGTGPIEAVIQSSDGTLKHVLSGNRVFQWNGKPMLLALLIDVTDKRKMESERDEYFAKMQESKDLFEMVFEMNPDTITLSDLFTGKYIKVNEHFSEMLQYRKEETRGKSAVELGIWSDLKEREAVVQKLEIEGLVRDYEVRFRKKDGKLVDTLFSARVVNLGNTPTVIAITRDITQIKNATREKEEQAKQIALHAQALMEMATDSEFAFGNLEMGARKIAIMAAEVLNCDRATIWIFDSDDLSSWTVVAGWDRRDQRFIEKIRMDLTLYPHYSESILKDRFVDATDAVNDPRTFDLSKDYFIPLGIVSLLEVPFFLRGKIKGIVCLGHRGELRKWKGHEKQFVFTIAEQVTQLLLNAERKEAKEELEKAVLVRTSELAQALENLQKTQEQLILSEKMAALGQLVAGIAHEINNPLGAISALSGELKAYLNSSADRMEQLGPQLSLVSADFVQGLSEMIRKGIESKENILSRENRREVLHSLRAQLKALGFENGHDIADRLLDNGIPQALQEFPILFQNPIHYPLVKFALEEVQTYKNILSIRLAVDRTSKIVYALKNYAHIDADEARGKVLIDLAENIETVLTIYNNKIKSGVELELDFPTRPMIQAYPDDLVQVWTNLIYNSLQAMKFKGKIKISISESDKEVSVSVEDNGPGIPPEMKEKIFDPFFTTKGPGEGSGLGLDISRRIVKKHEGRIELHSKPGKTIFHIILPKG</sequence>
<dbReference type="Gene3D" id="3.30.450.20">
    <property type="entry name" value="PAS domain"/>
    <property type="match status" value="6"/>
</dbReference>
<evidence type="ECO:0000259" key="9">
    <source>
        <dbReference type="PROSITE" id="PS50113"/>
    </source>
</evidence>
<dbReference type="SMART" id="SM00387">
    <property type="entry name" value="HATPase_c"/>
    <property type="match status" value="1"/>
</dbReference>
<dbReference type="CDD" id="cd00130">
    <property type="entry name" value="PAS"/>
    <property type="match status" value="6"/>
</dbReference>
<dbReference type="PANTHER" id="PTHR43304">
    <property type="entry name" value="PHYTOCHROME-LIKE PROTEIN CPH1"/>
    <property type="match status" value="1"/>
</dbReference>
<dbReference type="PROSITE" id="PS50109">
    <property type="entry name" value="HIS_KIN"/>
    <property type="match status" value="1"/>
</dbReference>
<dbReference type="SUPFAM" id="SSF55874">
    <property type="entry name" value="ATPase domain of HSP90 chaperone/DNA topoisomerase II/histidine kinase"/>
    <property type="match status" value="1"/>
</dbReference>
<dbReference type="NCBIfam" id="TIGR00229">
    <property type="entry name" value="sensory_box"/>
    <property type="match status" value="5"/>
</dbReference>
<dbReference type="PANTHER" id="PTHR43304:SF1">
    <property type="entry name" value="PAC DOMAIN-CONTAINING PROTEIN"/>
    <property type="match status" value="1"/>
</dbReference>
<dbReference type="Pfam" id="PF01590">
    <property type="entry name" value="GAF"/>
    <property type="match status" value="1"/>
</dbReference>
<evidence type="ECO:0000259" key="8">
    <source>
        <dbReference type="PROSITE" id="PS50112"/>
    </source>
</evidence>
<dbReference type="Proteomes" id="UP000265798">
    <property type="component" value="Unassembled WGS sequence"/>
</dbReference>
<dbReference type="InterPro" id="IPR003018">
    <property type="entry name" value="GAF"/>
</dbReference>
<evidence type="ECO:0000256" key="2">
    <source>
        <dbReference type="ARBA" id="ARBA00012438"/>
    </source>
</evidence>
<dbReference type="InterPro" id="IPR001610">
    <property type="entry name" value="PAC"/>
</dbReference>
<dbReference type="Pfam" id="PF00989">
    <property type="entry name" value="PAS"/>
    <property type="match status" value="1"/>
</dbReference>
<dbReference type="SMART" id="SM00091">
    <property type="entry name" value="PAS"/>
    <property type="match status" value="6"/>
</dbReference>
<evidence type="ECO:0000256" key="4">
    <source>
        <dbReference type="ARBA" id="ARBA00022679"/>
    </source>
</evidence>
<dbReference type="InterPro" id="IPR005467">
    <property type="entry name" value="His_kinase_dom"/>
</dbReference>
<evidence type="ECO:0000313" key="11">
    <source>
        <dbReference type="Proteomes" id="UP000265798"/>
    </source>
</evidence>
<evidence type="ECO:0000256" key="1">
    <source>
        <dbReference type="ARBA" id="ARBA00000085"/>
    </source>
</evidence>
<name>A0A396YT79_9LEPT</name>
<feature type="domain" description="PAS" evidence="8">
    <location>
        <begin position="540"/>
        <end position="589"/>
    </location>
</feature>
<feature type="domain" description="PAC" evidence="9">
    <location>
        <begin position="349"/>
        <end position="399"/>
    </location>
</feature>
<dbReference type="OrthoDB" id="2521613at2"/>
<feature type="coiled-coil region" evidence="6">
    <location>
        <begin position="957"/>
        <end position="1007"/>
    </location>
</feature>
<dbReference type="Pfam" id="PF02518">
    <property type="entry name" value="HATPase_c"/>
    <property type="match status" value="1"/>
</dbReference>
<evidence type="ECO:0000313" key="10">
    <source>
        <dbReference type="EMBL" id="RHX85785.1"/>
    </source>
</evidence>
<feature type="domain" description="PAC" evidence="9">
    <location>
        <begin position="84"/>
        <end position="136"/>
    </location>
</feature>
<evidence type="ECO:0000256" key="3">
    <source>
        <dbReference type="ARBA" id="ARBA00022553"/>
    </source>
</evidence>
<dbReference type="EMBL" id="QHCT01000007">
    <property type="protein sequence ID" value="RHX85785.1"/>
    <property type="molecule type" value="Genomic_DNA"/>
</dbReference>
<dbReference type="InterPro" id="IPR035965">
    <property type="entry name" value="PAS-like_dom_sf"/>
</dbReference>
<organism evidence="10 11">
    <name type="scientific">Leptospira stimsonii</name>
    <dbReference type="NCBI Taxonomy" id="2202203"/>
    <lineage>
        <taxon>Bacteria</taxon>
        <taxon>Pseudomonadati</taxon>
        <taxon>Spirochaetota</taxon>
        <taxon>Spirochaetia</taxon>
        <taxon>Leptospirales</taxon>
        <taxon>Leptospiraceae</taxon>
        <taxon>Leptospira</taxon>
    </lineage>
</organism>
<feature type="domain" description="PAC" evidence="9">
    <location>
        <begin position="746"/>
        <end position="796"/>
    </location>
</feature>
<feature type="coiled-coil region" evidence="6">
    <location>
        <begin position="387"/>
        <end position="414"/>
    </location>
</feature>
<dbReference type="SUPFAM" id="SSF47384">
    <property type="entry name" value="Homodimeric domain of signal transducing histidine kinase"/>
    <property type="match status" value="1"/>
</dbReference>
<evidence type="ECO:0000256" key="5">
    <source>
        <dbReference type="ARBA" id="ARBA00022777"/>
    </source>
</evidence>
<dbReference type="InterPro" id="IPR036097">
    <property type="entry name" value="HisK_dim/P_sf"/>
</dbReference>
<comment type="catalytic activity">
    <reaction evidence="1">
        <text>ATP + protein L-histidine = ADP + protein N-phospho-L-histidine.</text>
        <dbReference type="EC" id="2.7.13.3"/>
    </reaction>
</comment>
<dbReference type="InterPro" id="IPR003594">
    <property type="entry name" value="HATPase_dom"/>
</dbReference>
<comment type="caution">
    <text evidence="10">The sequence shown here is derived from an EMBL/GenBank/DDBJ whole genome shotgun (WGS) entry which is preliminary data.</text>
</comment>
<protein>
    <recommendedName>
        <fullName evidence="2">histidine kinase</fullName>
        <ecNumber evidence="2">2.7.13.3</ecNumber>
    </recommendedName>
</protein>
<gene>
    <name evidence="10" type="ORF">DLM75_19880</name>
</gene>
<keyword evidence="4" id="KW-0808">Transferase</keyword>
<accession>A0A396YT79</accession>
<dbReference type="Gene3D" id="1.10.287.130">
    <property type="match status" value="1"/>
</dbReference>
<dbReference type="EC" id="2.7.13.3" evidence="2"/>
<dbReference type="InterPro" id="IPR004358">
    <property type="entry name" value="Sig_transdc_His_kin-like_C"/>
</dbReference>
<dbReference type="InterPro" id="IPR052162">
    <property type="entry name" value="Sensor_kinase/Photoreceptor"/>
</dbReference>
<evidence type="ECO:0000259" key="7">
    <source>
        <dbReference type="PROSITE" id="PS50109"/>
    </source>
</evidence>
<dbReference type="SUPFAM" id="SSF55785">
    <property type="entry name" value="PYP-like sensor domain (PAS domain)"/>
    <property type="match status" value="6"/>
</dbReference>
<dbReference type="CDD" id="cd00082">
    <property type="entry name" value="HisKA"/>
    <property type="match status" value="1"/>
</dbReference>
<dbReference type="GO" id="GO:0000155">
    <property type="term" value="F:phosphorelay sensor kinase activity"/>
    <property type="evidence" value="ECO:0007669"/>
    <property type="project" value="InterPro"/>
</dbReference>
<proteinExistence type="predicted"/>
<dbReference type="SMART" id="SM00065">
    <property type="entry name" value="GAF"/>
    <property type="match status" value="1"/>
</dbReference>
<keyword evidence="6" id="KW-0175">Coiled coil</keyword>
<dbReference type="Gene3D" id="3.30.565.10">
    <property type="entry name" value="Histidine kinase-like ATPase, C-terminal domain"/>
    <property type="match status" value="1"/>
</dbReference>
<feature type="domain" description="Histidine kinase" evidence="7">
    <location>
        <begin position="1125"/>
        <end position="1323"/>
    </location>
</feature>
<dbReference type="SMART" id="SM00086">
    <property type="entry name" value="PAC"/>
    <property type="match status" value="6"/>
</dbReference>
<dbReference type="InterPro" id="IPR029016">
    <property type="entry name" value="GAF-like_dom_sf"/>
</dbReference>
<dbReference type="Pfam" id="PF13426">
    <property type="entry name" value="PAS_9"/>
    <property type="match status" value="5"/>
</dbReference>
<dbReference type="InterPro" id="IPR000014">
    <property type="entry name" value="PAS"/>
</dbReference>
<feature type="domain" description="PAC" evidence="9">
    <location>
        <begin position="482"/>
        <end position="532"/>
    </location>
</feature>
<reference evidence="11" key="1">
    <citation type="submission" date="2018-05" db="EMBL/GenBank/DDBJ databases">
        <title>Leptospira yasudae sp. nov. and Leptospira stimsonii sp. nov., two pathogenic species of the genus Leptospira isolated from environmental sources.</title>
        <authorList>
            <person name="Casanovas-Massana A."/>
            <person name="Hamond C."/>
            <person name="Santos L.A."/>
            <person name="Hacker K.P."/>
            <person name="Balassiano I."/>
            <person name="Medeiros M.A."/>
            <person name="Reis M.G."/>
            <person name="Ko A.I."/>
            <person name="Wunder E.A."/>
        </authorList>
    </citation>
    <scope>NUCLEOTIDE SEQUENCE [LARGE SCALE GENOMIC DNA]</scope>
    <source>
        <strain evidence="11">Yale</strain>
    </source>
</reference>
<keyword evidence="5 10" id="KW-0418">Kinase</keyword>
<dbReference type="SUPFAM" id="SSF55781">
    <property type="entry name" value="GAF domain-like"/>
    <property type="match status" value="1"/>
</dbReference>
<dbReference type="GO" id="GO:0006355">
    <property type="term" value="P:regulation of DNA-templated transcription"/>
    <property type="evidence" value="ECO:0007669"/>
    <property type="project" value="InterPro"/>
</dbReference>
<feature type="domain" description="PAS" evidence="8">
    <location>
        <begin position="407"/>
        <end position="478"/>
    </location>
</feature>
<keyword evidence="3" id="KW-0597">Phosphoprotein</keyword>
<dbReference type="Gene3D" id="3.30.450.40">
    <property type="match status" value="1"/>
</dbReference>
<dbReference type="InterPro" id="IPR013767">
    <property type="entry name" value="PAS_fold"/>
</dbReference>
<dbReference type="PROSITE" id="PS50113">
    <property type="entry name" value="PAC"/>
    <property type="match status" value="4"/>
</dbReference>
<dbReference type="InterPro" id="IPR000700">
    <property type="entry name" value="PAS-assoc_C"/>
</dbReference>
<evidence type="ECO:0000256" key="6">
    <source>
        <dbReference type="SAM" id="Coils"/>
    </source>
</evidence>
<dbReference type="PRINTS" id="PR00344">
    <property type="entry name" value="BCTRLSENSOR"/>
</dbReference>